<dbReference type="AlphaFoldDB" id="F9DJD7"/>
<dbReference type="HOGENOM" id="CLU_3156378_0_0_10"/>
<proteinExistence type="predicted"/>
<evidence type="ECO:0000313" key="2">
    <source>
        <dbReference type="Proteomes" id="UP000004123"/>
    </source>
</evidence>
<dbReference type="Proteomes" id="UP000004123">
    <property type="component" value="Unassembled WGS sequence"/>
</dbReference>
<dbReference type="STRING" id="997353.HMPREF9144_1778"/>
<accession>F9DJD7</accession>
<organism evidence="1 2">
    <name type="scientific">Prevotella pallens ATCC 700821</name>
    <dbReference type="NCBI Taxonomy" id="997353"/>
    <lineage>
        <taxon>Bacteria</taxon>
        <taxon>Pseudomonadati</taxon>
        <taxon>Bacteroidota</taxon>
        <taxon>Bacteroidia</taxon>
        <taxon>Bacteroidales</taxon>
        <taxon>Prevotellaceae</taxon>
        <taxon>Prevotella</taxon>
    </lineage>
</organism>
<evidence type="ECO:0000313" key="1">
    <source>
        <dbReference type="EMBL" id="EGQ16165.1"/>
    </source>
</evidence>
<dbReference type="EMBL" id="AFPY01000093">
    <property type="protein sequence ID" value="EGQ16165.1"/>
    <property type="molecule type" value="Genomic_DNA"/>
</dbReference>
<sequence>MLLESKLETLISIIRHSLLILRRECNSNKQKNAEIVLAFTSFNVTLWQ</sequence>
<gene>
    <name evidence="1" type="ORF">HMPREF9144_1778</name>
</gene>
<name>F9DJD7_9BACT</name>
<comment type="caution">
    <text evidence="1">The sequence shown here is derived from an EMBL/GenBank/DDBJ whole genome shotgun (WGS) entry which is preliminary data.</text>
</comment>
<protein>
    <submittedName>
        <fullName evidence="1">Uncharacterized protein</fullName>
    </submittedName>
</protein>
<reference evidence="1 2" key="1">
    <citation type="submission" date="2011-04" db="EMBL/GenBank/DDBJ databases">
        <authorList>
            <person name="Muzny D."/>
            <person name="Qin X."/>
            <person name="Deng J."/>
            <person name="Jiang H."/>
            <person name="Liu Y."/>
            <person name="Qu J."/>
            <person name="Song X.-Z."/>
            <person name="Zhang L."/>
            <person name="Thornton R."/>
            <person name="Coyle M."/>
            <person name="Francisco L."/>
            <person name="Jackson L."/>
            <person name="Javaid M."/>
            <person name="Korchina V."/>
            <person name="Kovar C."/>
            <person name="Mata R."/>
            <person name="Mathew T."/>
            <person name="Ngo R."/>
            <person name="Nguyen L."/>
            <person name="Nguyen N."/>
            <person name="Okwuonu G."/>
            <person name="Ongeri F."/>
            <person name="Pham C."/>
            <person name="Simmons D."/>
            <person name="Wilczek-Boney K."/>
            <person name="Hale W."/>
            <person name="Jakkamsetti A."/>
            <person name="Pham P."/>
            <person name="Ruth R."/>
            <person name="San Lucas F."/>
            <person name="Warren J."/>
            <person name="Zhang J."/>
            <person name="Zhao Z."/>
            <person name="Zhou C."/>
            <person name="Zhu D."/>
            <person name="Lee S."/>
            <person name="Bess C."/>
            <person name="Blankenburg K."/>
            <person name="Forbes L."/>
            <person name="Fu Q."/>
            <person name="Gubbala S."/>
            <person name="Hirani K."/>
            <person name="Jayaseelan J.C."/>
            <person name="Lara F."/>
            <person name="Munidasa M."/>
            <person name="Palculict T."/>
            <person name="Patil S."/>
            <person name="Pu L.-L."/>
            <person name="Saada N."/>
            <person name="Tang L."/>
            <person name="Weissenberger G."/>
            <person name="Zhu Y."/>
            <person name="Hemphill L."/>
            <person name="Shang Y."/>
            <person name="Youmans B."/>
            <person name="Ayvaz T."/>
            <person name="Ross M."/>
            <person name="Santibanez J."/>
            <person name="Aqrawi P."/>
            <person name="Gross S."/>
            <person name="Joshi V."/>
            <person name="Fowler G."/>
            <person name="Nazareth L."/>
            <person name="Reid J."/>
            <person name="Worley K."/>
            <person name="Petrosino J."/>
            <person name="Highlander S."/>
            <person name="Gibbs R."/>
        </authorList>
    </citation>
    <scope>NUCLEOTIDE SEQUENCE [LARGE SCALE GENOMIC DNA]</scope>
    <source>
        <strain evidence="1 2">ATCC 700821</strain>
    </source>
</reference>